<dbReference type="InParanoid" id="A0A068UGB0"/>
<dbReference type="EMBL" id="HG739109">
    <property type="protein sequence ID" value="CDP07194.1"/>
    <property type="molecule type" value="Genomic_DNA"/>
</dbReference>
<evidence type="ECO:0000313" key="2">
    <source>
        <dbReference type="Proteomes" id="UP000295252"/>
    </source>
</evidence>
<reference evidence="2" key="1">
    <citation type="journal article" date="2014" name="Science">
        <title>The coffee genome provides insight into the convergent evolution of caffeine biosynthesis.</title>
        <authorList>
            <person name="Denoeud F."/>
            <person name="Carretero-Paulet L."/>
            <person name="Dereeper A."/>
            <person name="Droc G."/>
            <person name="Guyot R."/>
            <person name="Pietrella M."/>
            <person name="Zheng C."/>
            <person name="Alberti A."/>
            <person name="Anthony F."/>
            <person name="Aprea G."/>
            <person name="Aury J.M."/>
            <person name="Bento P."/>
            <person name="Bernard M."/>
            <person name="Bocs S."/>
            <person name="Campa C."/>
            <person name="Cenci A."/>
            <person name="Combes M.C."/>
            <person name="Crouzillat D."/>
            <person name="Da Silva C."/>
            <person name="Daddiego L."/>
            <person name="De Bellis F."/>
            <person name="Dussert S."/>
            <person name="Garsmeur O."/>
            <person name="Gayraud T."/>
            <person name="Guignon V."/>
            <person name="Jahn K."/>
            <person name="Jamilloux V."/>
            <person name="Joet T."/>
            <person name="Labadie K."/>
            <person name="Lan T."/>
            <person name="Leclercq J."/>
            <person name="Lepelley M."/>
            <person name="Leroy T."/>
            <person name="Li L.T."/>
            <person name="Librado P."/>
            <person name="Lopez L."/>
            <person name="Munoz A."/>
            <person name="Noel B."/>
            <person name="Pallavicini A."/>
            <person name="Perrotta G."/>
            <person name="Poncet V."/>
            <person name="Pot D."/>
            <person name="Priyono X."/>
            <person name="Rigoreau M."/>
            <person name="Rouard M."/>
            <person name="Rozas J."/>
            <person name="Tranchant-Dubreuil C."/>
            <person name="VanBuren R."/>
            <person name="Zhang Q."/>
            <person name="Andrade A.C."/>
            <person name="Argout X."/>
            <person name="Bertrand B."/>
            <person name="de Kochko A."/>
            <person name="Graziosi G."/>
            <person name="Henry R.J."/>
            <person name="Jayarama X."/>
            <person name="Ming R."/>
            <person name="Nagai C."/>
            <person name="Rounsley S."/>
            <person name="Sankoff D."/>
            <person name="Giuliano G."/>
            <person name="Albert V.A."/>
            <person name="Wincker P."/>
            <person name="Lashermes P."/>
        </authorList>
    </citation>
    <scope>NUCLEOTIDE SEQUENCE [LARGE SCALE GENOMIC DNA]</scope>
    <source>
        <strain evidence="2">cv. DH200-94</strain>
    </source>
</reference>
<protein>
    <submittedName>
        <fullName evidence="1">Uncharacterized protein</fullName>
    </submittedName>
</protein>
<accession>A0A068UGB0</accession>
<proteinExistence type="predicted"/>
<evidence type="ECO:0000313" key="1">
    <source>
        <dbReference type="EMBL" id="CDP07194.1"/>
    </source>
</evidence>
<dbReference type="AlphaFoldDB" id="A0A068UGB0"/>
<gene>
    <name evidence="1" type="ORF">GSCOC_T00024362001</name>
</gene>
<sequence>MGKFAIEFQLLTWCFISPPSWIDRVLKILRLRRSLCFLLLLRRFLPFFSVQDKIEVTRWSSSYKLKGSYGSGFIFLLSQRFAQG</sequence>
<keyword evidence="2" id="KW-1185">Reference proteome</keyword>
<organism evidence="1 2">
    <name type="scientific">Coffea canephora</name>
    <name type="common">Robusta coffee</name>
    <dbReference type="NCBI Taxonomy" id="49390"/>
    <lineage>
        <taxon>Eukaryota</taxon>
        <taxon>Viridiplantae</taxon>
        <taxon>Streptophyta</taxon>
        <taxon>Embryophyta</taxon>
        <taxon>Tracheophyta</taxon>
        <taxon>Spermatophyta</taxon>
        <taxon>Magnoliopsida</taxon>
        <taxon>eudicotyledons</taxon>
        <taxon>Gunneridae</taxon>
        <taxon>Pentapetalae</taxon>
        <taxon>asterids</taxon>
        <taxon>lamiids</taxon>
        <taxon>Gentianales</taxon>
        <taxon>Rubiaceae</taxon>
        <taxon>Ixoroideae</taxon>
        <taxon>Gardenieae complex</taxon>
        <taxon>Bertiereae - Coffeeae clade</taxon>
        <taxon>Coffeeae</taxon>
        <taxon>Coffea</taxon>
    </lineage>
</organism>
<dbReference type="Gramene" id="CDP07194">
    <property type="protein sequence ID" value="CDP07194"/>
    <property type="gene ID" value="GSCOC_T00024362001"/>
</dbReference>
<dbReference type="Proteomes" id="UP000295252">
    <property type="component" value="Chromosome X"/>
</dbReference>
<name>A0A068UGB0_COFCA</name>